<feature type="compositionally biased region" description="Polar residues" evidence="5">
    <location>
        <begin position="642"/>
        <end position="671"/>
    </location>
</feature>
<dbReference type="SMART" id="SM00320">
    <property type="entry name" value="WD40"/>
    <property type="match status" value="3"/>
</dbReference>
<keyword evidence="2 4" id="KW-0853">WD repeat</keyword>
<feature type="region of interest" description="Disordered" evidence="5">
    <location>
        <begin position="629"/>
        <end position="671"/>
    </location>
</feature>
<dbReference type="PRINTS" id="PR00600">
    <property type="entry name" value="PP2APR55"/>
</dbReference>
<feature type="region of interest" description="Disordered" evidence="5">
    <location>
        <begin position="316"/>
        <end position="432"/>
    </location>
</feature>
<dbReference type="Proteomes" id="UP000316759">
    <property type="component" value="Unassembled WGS sequence"/>
</dbReference>
<feature type="compositionally biased region" description="Polar residues" evidence="5">
    <location>
        <begin position="583"/>
        <end position="608"/>
    </location>
</feature>
<evidence type="ECO:0000256" key="5">
    <source>
        <dbReference type="SAM" id="MobiDB-lite"/>
    </source>
</evidence>
<evidence type="ECO:0000256" key="3">
    <source>
        <dbReference type="ARBA" id="ARBA00022737"/>
    </source>
</evidence>
<reference evidence="6 7" key="1">
    <citation type="submission" date="2019-04" db="EMBL/GenBank/DDBJ databases">
        <title>Annotation for the trematode Fasciola gigantica.</title>
        <authorList>
            <person name="Choi Y.-J."/>
        </authorList>
    </citation>
    <scope>NUCLEOTIDE SEQUENCE [LARGE SCALE GENOMIC DNA]</scope>
    <source>
        <strain evidence="6">Uganda_cow_1</strain>
    </source>
</reference>
<dbReference type="InterPro" id="IPR036322">
    <property type="entry name" value="WD40_repeat_dom_sf"/>
</dbReference>
<evidence type="ECO:0000313" key="7">
    <source>
        <dbReference type="Proteomes" id="UP000316759"/>
    </source>
</evidence>
<keyword evidence="7" id="KW-1185">Reference proteome</keyword>
<dbReference type="AlphaFoldDB" id="A0A504YF43"/>
<accession>A0A504YF43</accession>
<name>A0A504YF43_FASGI</name>
<feature type="compositionally biased region" description="Basic residues" evidence="5">
    <location>
        <begin position="399"/>
        <end position="409"/>
    </location>
</feature>
<dbReference type="EMBL" id="SUNJ01009531">
    <property type="protein sequence ID" value="TPP60342.1"/>
    <property type="molecule type" value="Genomic_DNA"/>
</dbReference>
<dbReference type="InterPro" id="IPR000009">
    <property type="entry name" value="PP2A_PR55"/>
</dbReference>
<comment type="similarity">
    <text evidence="1 4">Belongs to the phosphatase 2A regulatory subunit B family.</text>
</comment>
<protein>
    <recommendedName>
        <fullName evidence="4">Serine/threonine-protein phosphatase 2A 55 kDa regulatory subunit B</fullName>
    </recommendedName>
</protein>
<feature type="compositionally biased region" description="Low complexity" evidence="5">
    <location>
        <begin position="316"/>
        <end position="335"/>
    </location>
</feature>
<feature type="compositionally biased region" description="Basic residues" evidence="5">
    <location>
        <begin position="573"/>
        <end position="582"/>
    </location>
</feature>
<gene>
    <name evidence="6" type="ORF">FGIG_07178</name>
</gene>
<comment type="caution">
    <text evidence="6">The sequence shown here is derived from an EMBL/GenBank/DDBJ whole genome shotgun (WGS) entry which is preliminary data.</text>
</comment>
<dbReference type="Gene3D" id="2.130.10.10">
    <property type="entry name" value="YVTN repeat-like/Quinoprotein amine dehydrogenase"/>
    <property type="match status" value="1"/>
</dbReference>
<dbReference type="InterPro" id="IPR015943">
    <property type="entry name" value="WD40/YVTN_repeat-like_dom_sf"/>
</dbReference>
<feature type="region of interest" description="Disordered" evidence="5">
    <location>
        <begin position="565"/>
        <end position="608"/>
    </location>
</feature>
<dbReference type="STRING" id="46835.A0A504YF43"/>
<proteinExistence type="inferred from homology"/>
<evidence type="ECO:0000256" key="1">
    <source>
        <dbReference type="ARBA" id="ARBA00008259"/>
    </source>
</evidence>
<dbReference type="InterPro" id="IPR001680">
    <property type="entry name" value="WD40_rpt"/>
</dbReference>
<dbReference type="SUPFAM" id="SSF50978">
    <property type="entry name" value="WD40 repeat-like"/>
    <property type="match status" value="1"/>
</dbReference>
<keyword evidence="3 4" id="KW-0677">Repeat</keyword>
<dbReference type="PANTHER" id="PTHR11871">
    <property type="entry name" value="PROTEIN PHOSPHATASE PP2A REGULATORY SUBUNIT B"/>
    <property type="match status" value="1"/>
</dbReference>
<evidence type="ECO:0000256" key="2">
    <source>
        <dbReference type="ARBA" id="ARBA00022574"/>
    </source>
</evidence>
<dbReference type="GO" id="GO:0000159">
    <property type="term" value="C:protein phosphatase type 2A complex"/>
    <property type="evidence" value="ECO:0007669"/>
    <property type="project" value="UniProtKB-UniRule"/>
</dbReference>
<dbReference type="Pfam" id="PF00400">
    <property type="entry name" value="WD40"/>
    <property type="match status" value="1"/>
</dbReference>
<dbReference type="GO" id="GO:0019888">
    <property type="term" value="F:protein phosphatase regulator activity"/>
    <property type="evidence" value="ECO:0007669"/>
    <property type="project" value="InterPro"/>
</dbReference>
<evidence type="ECO:0000256" key="4">
    <source>
        <dbReference type="RuleBase" id="RU331113"/>
    </source>
</evidence>
<organism evidence="6 7">
    <name type="scientific">Fasciola gigantica</name>
    <name type="common">Giant liver fluke</name>
    <dbReference type="NCBI Taxonomy" id="46835"/>
    <lineage>
        <taxon>Eukaryota</taxon>
        <taxon>Metazoa</taxon>
        <taxon>Spiralia</taxon>
        <taxon>Lophotrochozoa</taxon>
        <taxon>Platyhelminthes</taxon>
        <taxon>Trematoda</taxon>
        <taxon>Digenea</taxon>
        <taxon>Plagiorchiida</taxon>
        <taxon>Echinostomata</taxon>
        <taxon>Echinostomatoidea</taxon>
        <taxon>Fasciolidae</taxon>
        <taxon>Fasciola</taxon>
    </lineage>
</organism>
<dbReference type="OrthoDB" id="6274823at2759"/>
<feature type="compositionally biased region" description="Polar residues" evidence="5">
    <location>
        <begin position="410"/>
        <end position="432"/>
    </location>
</feature>
<sequence length="671" mass="74868">NRVRRFSKASHLTVEARPRRVFANAHTYHINAISLNSDQETFLSSDDLRINLWNLDVVLDRVFTHCTQSSQLLSSTYSFPFSSASPSLTAIVDLKPPNMEDLSEVITCARFHPAECHLLAYSTSRGLIRLCDMRVGALCDSPILALEDPRLTQNLGFFADIIASLSDFRFGHSGHHLLARDYLTLKVWDIRMTDRPCEVYPVHEPFRSQLCMLYENDAIFDKFLCSWSSDDRYLLTGSYGSLFRIFDRTNGSDWIYDLSDFSAVQNSDFSAYRLGSLLPKRFLSPEDPLGNCLGLTAVCVASIQSLDTFLLHTDSSSGDGGSSSSSPGSCFSDCGTNENSRSPLARDHSADSRNSAPRHVNEDKNSPPTGSKRRKQVLSAPTIRASELGENETDQTYPARRRRRRKRKLYSSSNSNDLVPAACTTSHNGLSRTSGVSLNSFSTTEQRIRRKLARRQLLAGDYSSKENPALPDLQQLDCQRKLLHLAWHPREIKLAAVSGNQMFLVNGSRNSVPSTSINNSRPCGWHLGSPDDLERDLDVEDVVDDRNWIGDSSRDLTELKNTTSFELPLNAKAPKRPRHRSHNQTTSQVDSNELVHNSSENTLPRTNVSIPADGLPVFGEMLPKSESHIEPWVVPEARTDTDNCTPDSVEQSSSKFNDSSTLPEMTTKSNG</sequence>
<evidence type="ECO:0000313" key="6">
    <source>
        <dbReference type="EMBL" id="TPP60342.1"/>
    </source>
</evidence>
<feature type="non-terminal residue" evidence="6">
    <location>
        <position position="1"/>
    </location>
</feature>